<evidence type="ECO:0000256" key="7">
    <source>
        <dbReference type="HAMAP-Rule" id="MF_00277"/>
    </source>
</evidence>
<dbReference type="Gene3D" id="1.10.3090.10">
    <property type="entry name" value="cca-adding enzyme, domain 2"/>
    <property type="match status" value="1"/>
</dbReference>
<dbReference type="InterPro" id="IPR002912">
    <property type="entry name" value="ACT_dom"/>
</dbReference>
<dbReference type="PANTHER" id="PTHR47320:SF1">
    <property type="entry name" value="BIFUNCTIONAL URIDYLYLTRANSFERASE_URIDYLYL-REMOVING ENZYME"/>
    <property type="match status" value="1"/>
</dbReference>
<comment type="caution">
    <text evidence="7">Lacks conserved residue(s) required for the propagation of feature annotation.</text>
</comment>
<feature type="domain" description="ACT" evidence="8">
    <location>
        <begin position="852"/>
        <end position="927"/>
    </location>
</feature>
<dbReference type="GO" id="GO:0016779">
    <property type="term" value="F:nucleotidyltransferase activity"/>
    <property type="evidence" value="ECO:0007669"/>
    <property type="project" value="UniProtKB-KW"/>
</dbReference>
<dbReference type="Pfam" id="PF01966">
    <property type="entry name" value="HD"/>
    <property type="match status" value="1"/>
</dbReference>
<dbReference type="SUPFAM" id="SSF81891">
    <property type="entry name" value="Poly A polymerase C-terminal region-like"/>
    <property type="match status" value="1"/>
</dbReference>
<dbReference type="Gene3D" id="3.30.70.260">
    <property type="match status" value="2"/>
</dbReference>
<dbReference type="InterPro" id="IPR045865">
    <property type="entry name" value="ACT-like_dom_sf"/>
</dbReference>
<comment type="activity regulation">
    <text evidence="7">Uridylyltransferase (UTase) activity is inhibited by glutamine, while glutamine activates uridylyl-removing (UR) activity.</text>
</comment>
<dbReference type="HAMAP" id="MF_00277">
    <property type="entry name" value="PII_uridylyl_transf"/>
    <property type="match status" value="1"/>
</dbReference>
<dbReference type="Pfam" id="PF03710">
    <property type="entry name" value="GlnE"/>
    <property type="match status" value="1"/>
</dbReference>
<keyword evidence="11" id="KW-1185">Reference proteome</keyword>
<feature type="domain" description="ACT" evidence="8">
    <location>
        <begin position="742"/>
        <end position="819"/>
    </location>
</feature>
<feature type="domain" description="HD" evidence="9">
    <location>
        <begin position="502"/>
        <end position="624"/>
    </location>
</feature>
<keyword evidence="4 7" id="KW-0378">Hydrolase</keyword>
<dbReference type="InterPro" id="IPR003607">
    <property type="entry name" value="HD/PDEase_dom"/>
</dbReference>
<dbReference type="CDD" id="cd00077">
    <property type="entry name" value="HDc"/>
    <property type="match status" value="1"/>
</dbReference>
<evidence type="ECO:0000256" key="6">
    <source>
        <dbReference type="ARBA" id="ARBA00023268"/>
    </source>
</evidence>
<dbReference type="PANTHER" id="PTHR47320">
    <property type="entry name" value="BIFUNCTIONAL URIDYLYLTRANSFERASE/URIDYLYL-REMOVING ENZYME"/>
    <property type="match status" value="1"/>
</dbReference>
<dbReference type="CDD" id="cd04900">
    <property type="entry name" value="ACT_UUR-like_1"/>
    <property type="match status" value="1"/>
</dbReference>
<dbReference type="InterPro" id="IPR005190">
    <property type="entry name" value="GlnE_rpt_dom"/>
</dbReference>
<dbReference type="PIRSF" id="PIRSF006288">
    <property type="entry name" value="PII_uridyltransf"/>
    <property type="match status" value="1"/>
</dbReference>
<accession>A0ABP3PKF2</accession>
<dbReference type="Gene3D" id="3.30.460.10">
    <property type="entry name" value="Beta Polymerase, domain 2"/>
    <property type="match status" value="1"/>
</dbReference>
<evidence type="ECO:0000313" key="11">
    <source>
        <dbReference type="Proteomes" id="UP001499951"/>
    </source>
</evidence>
<dbReference type="SUPFAM" id="SSF81593">
    <property type="entry name" value="Nucleotidyltransferase substrate binding subunit/domain"/>
    <property type="match status" value="1"/>
</dbReference>
<dbReference type="SUPFAM" id="SSF55021">
    <property type="entry name" value="ACT-like"/>
    <property type="match status" value="2"/>
</dbReference>
<organism evidence="10 11">
    <name type="scientific">Rhizomicrobium electricum</name>
    <dbReference type="NCBI Taxonomy" id="480070"/>
    <lineage>
        <taxon>Bacteria</taxon>
        <taxon>Pseudomonadati</taxon>
        <taxon>Pseudomonadota</taxon>
        <taxon>Alphaproteobacteria</taxon>
        <taxon>Micropepsales</taxon>
        <taxon>Micropepsaceae</taxon>
        <taxon>Rhizomicrobium</taxon>
    </lineage>
</organism>
<name>A0ABP3PKF2_9PROT</name>
<evidence type="ECO:0000259" key="9">
    <source>
        <dbReference type="PROSITE" id="PS51831"/>
    </source>
</evidence>
<sequence length="927" mass="104345">MAFGSKDYPPVSAAKKTPRIVPLDGEVLRQDLFALGQRIAAKDELRKEALLVIKGAFQNARARVKDQVVTGRLHGQEAARQLSAIQDAVIQVLYDFAVKAFFPRSKKNASEHLTVVATGGYGRGELAPGSDVDLLFIRPNKPTEWDERVIEFILYMLWDLGLKVGHATRSLPECVRLAKQDVTICTAILEARYLWGDLGLYDQLRKVFWSEVATGSGQEFVEAKLAEREERHRLQGESRFLVEPNIKEGKGGLRDLQTLFWIGKYLYHVYDAAELVKYNVFTKDEFETFRKAEAFLWDVRVRLHYLMGRAEERLSFDAQPGVASAMGYTSENPREAVENFMRAYFLVAKDVGGLTRIFCKALEVQNRKKTRHSLARIMPGFMRLRTNDDDFFVESGRINARPDIFKKDPVNLLRIYHMADTKGIPVHPDALRTITRSLDLIDDKLRADPEANKLFLECLSSKNDPEKALKRMNESGVLGRFVPEFGRIVALMQFNMYHHYTVDEHLIRAVGNVAKIEHGGMQDDHPIAHDIMKRIAKRQVLYCALLLHDIAKGLPGDHSKIGAEIARHCCLRWGLSEDDTATVCWLVEHHLVMSDTAQRRDIADPKTVRDFVEMVQSPEYLRMLLVLTVADIRAVGPGVWNGWKGQLLRELFYEAESLISGGDQTRSHSARVEDAKAALEQQLGDMPQEERERQISRHYDTYWLTIDTEAHVRHARMMTEADAKGELLALDAVSNAFRAVTEITVYTPDHPGLFAQVTGAMAAAGGSIVDAKVFTTSDGFALDIFSVQDADGGPFGDATRVERLKQTILKIVRGETVPRALFAKRPAKTRASAFNVPSRVNFDNEASNAATVVEVRGRDRVGFLYDVSTALFESGLSISSAMIATYGERVVDVFYVRDGYGHKIIHPDRLKAIEEILLRAVEGKLNE</sequence>
<proteinExistence type="inferred from homology"/>
<evidence type="ECO:0000256" key="4">
    <source>
        <dbReference type="ARBA" id="ARBA00022801"/>
    </source>
</evidence>
<evidence type="ECO:0000256" key="1">
    <source>
        <dbReference type="ARBA" id="ARBA00022679"/>
    </source>
</evidence>
<dbReference type="EC" id="3.1.4.-" evidence="7"/>
<evidence type="ECO:0000256" key="3">
    <source>
        <dbReference type="ARBA" id="ARBA00022737"/>
    </source>
</evidence>
<comment type="similarity">
    <text evidence="7">Belongs to the GlnD family.</text>
</comment>
<dbReference type="NCBIfam" id="NF003467">
    <property type="entry name" value="PRK05092.1"/>
    <property type="match status" value="1"/>
</dbReference>
<dbReference type="NCBIfam" id="TIGR01693">
    <property type="entry name" value="UTase_glnD"/>
    <property type="match status" value="1"/>
</dbReference>
<comment type="function">
    <text evidence="7">Modifies, by uridylylation and deuridylylation, the PII regulatory proteins (GlnB and homologs), in response to the nitrogen status of the cell that GlnD senses through the glutamine level. Under low glutamine levels, catalyzes the conversion of the PII proteins and UTP to PII-UMP and PPi, while under higher glutamine levels, GlnD hydrolyzes PII-UMP to PII and UMP (deuridylylation). Thus, controls uridylylation state and activity of the PII proteins, and plays an important role in the regulation of nitrogen metabolism.</text>
</comment>
<dbReference type="SUPFAM" id="SSF81301">
    <property type="entry name" value="Nucleotidyltransferase"/>
    <property type="match status" value="1"/>
</dbReference>
<dbReference type="InterPro" id="IPR010043">
    <property type="entry name" value="UTase/UR"/>
</dbReference>
<comment type="catalytic activity">
    <reaction evidence="7">
        <text>[protein-PII]-uridylyl-L-tyrosine + H2O = [protein-PII]-L-tyrosine + UMP + H(+)</text>
        <dbReference type="Rhea" id="RHEA:48600"/>
        <dbReference type="Rhea" id="RHEA-COMP:12147"/>
        <dbReference type="Rhea" id="RHEA-COMP:12148"/>
        <dbReference type="ChEBI" id="CHEBI:15377"/>
        <dbReference type="ChEBI" id="CHEBI:15378"/>
        <dbReference type="ChEBI" id="CHEBI:46858"/>
        <dbReference type="ChEBI" id="CHEBI:57865"/>
        <dbReference type="ChEBI" id="CHEBI:90602"/>
    </reaction>
</comment>
<dbReference type="InterPro" id="IPR006674">
    <property type="entry name" value="HD_domain"/>
</dbReference>
<keyword evidence="6 7" id="KW-0511">Multifunctional enzyme</keyword>
<evidence type="ECO:0000256" key="5">
    <source>
        <dbReference type="ARBA" id="ARBA00022842"/>
    </source>
</evidence>
<evidence type="ECO:0000313" key="10">
    <source>
        <dbReference type="EMBL" id="GAA0567411.1"/>
    </source>
</evidence>
<dbReference type="CDD" id="cd04899">
    <property type="entry name" value="ACT_ACR-UUR-like_2"/>
    <property type="match status" value="1"/>
</dbReference>
<dbReference type="Pfam" id="PF08335">
    <property type="entry name" value="GlnD_UR_UTase"/>
    <property type="match status" value="1"/>
</dbReference>
<keyword evidence="2 7" id="KW-0548">Nucleotidyltransferase</keyword>
<dbReference type="CDD" id="cd05401">
    <property type="entry name" value="NT_GlnE_GlnD_like"/>
    <property type="match status" value="1"/>
</dbReference>
<keyword evidence="5 7" id="KW-0460">Magnesium</keyword>
<comment type="domain">
    <text evidence="7">Has four distinct domains: an N-terminal nucleotidyltransferase (NT) domain responsible for UTase activity, a central HD domain that encodes UR activity, and two C-terminal ACT domains that seem to have a role in glutamine sensing.</text>
</comment>
<comment type="cofactor">
    <cofactor evidence="7">
        <name>Mg(2+)</name>
        <dbReference type="ChEBI" id="CHEBI:18420"/>
    </cofactor>
</comment>
<dbReference type="EC" id="2.7.7.59" evidence="7"/>
<reference evidence="11" key="1">
    <citation type="journal article" date="2019" name="Int. J. Syst. Evol. Microbiol.">
        <title>The Global Catalogue of Microorganisms (GCM) 10K type strain sequencing project: providing services to taxonomists for standard genome sequencing and annotation.</title>
        <authorList>
            <consortium name="The Broad Institute Genomics Platform"/>
            <consortium name="The Broad Institute Genome Sequencing Center for Infectious Disease"/>
            <person name="Wu L."/>
            <person name="Ma J."/>
        </authorList>
    </citation>
    <scope>NUCLEOTIDE SEQUENCE [LARGE SCALE GENOMIC DNA]</scope>
    <source>
        <strain evidence="11">JCM 15089</strain>
    </source>
</reference>
<dbReference type="Proteomes" id="UP001499951">
    <property type="component" value="Unassembled WGS sequence"/>
</dbReference>
<dbReference type="SMART" id="SM00471">
    <property type="entry name" value="HDc"/>
    <property type="match status" value="1"/>
</dbReference>
<dbReference type="InterPro" id="IPR013546">
    <property type="entry name" value="PII_UdlTrfase/GS_AdlTrfase"/>
</dbReference>
<evidence type="ECO:0000256" key="2">
    <source>
        <dbReference type="ARBA" id="ARBA00022695"/>
    </source>
</evidence>
<dbReference type="InterPro" id="IPR043519">
    <property type="entry name" value="NT_sf"/>
</dbReference>
<protein>
    <recommendedName>
        <fullName evidence="7">Bifunctional uridylyltransferase/uridylyl-removing enzyme</fullName>
        <shortName evidence="7">UTase/UR</shortName>
    </recommendedName>
    <alternativeName>
        <fullName evidence="7">Bifunctional [protein-PII] modification enzyme</fullName>
    </alternativeName>
    <alternativeName>
        <fullName evidence="7">Bifunctional nitrogen sensor protein</fullName>
    </alternativeName>
    <domain>
        <recommendedName>
            <fullName evidence="7">[Protein-PII] uridylyltransferase</fullName>
            <shortName evidence="7">PII uridylyltransferase</shortName>
            <shortName evidence="7">UTase</shortName>
            <ecNumber evidence="7">2.7.7.59</ecNumber>
        </recommendedName>
    </domain>
    <domain>
        <recommendedName>
            <fullName evidence="7">[Protein-PII]-UMP uridylyl-removing enzyme</fullName>
            <shortName evidence="7">UR</shortName>
            <ecNumber evidence="7">3.1.4.-</ecNumber>
        </recommendedName>
    </domain>
</protein>
<dbReference type="EMBL" id="BAAADD010000003">
    <property type="protein sequence ID" value="GAA0567411.1"/>
    <property type="molecule type" value="Genomic_DNA"/>
</dbReference>
<comment type="catalytic activity">
    <reaction evidence="7">
        <text>[protein-PII]-L-tyrosine + UTP = [protein-PII]-uridylyl-L-tyrosine + diphosphate</text>
        <dbReference type="Rhea" id="RHEA:13673"/>
        <dbReference type="Rhea" id="RHEA-COMP:12147"/>
        <dbReference type="Rhea" id="RHEA-COMP:12148"/>
        <dbReference type="ChEBI" id="CHEBI:33019"/>
        <dbReference type="ChEBI" id="CHEBI:46398"/>
        <dbReference type="ChEBI" id="CHEBI:46858"/>
        <dbReference type="ChEBI" id="CHEBI:90602"/>
        <dbReference type="EC" id="2.7.7.59"/>
    </reaction>
</comment>
<feature type="region of interest" description="Uridylyltransferase" evidence="7">
    <location>
        <begin position="1"/>
        <end position="386"/>
    </location>
</feature>
<evidence type="ECO:0000259" key="8">
    <source>
        <dbReference type="PROSITE" id="PS51671"/>
    </source>
</evidence>
<gene>
    <name evidence="7" type="primary">glnD</name>
    <name evidence="10" type="ORF">GCM10008942_14960</name>
</gene>
<dbReference type="PROSITE" id="PS51831">
    <property type="entry name" value="HD"/>
    <property type="match status" value="1"/>
</dbReference>
<dbReference type="PROSITE" id="PS51671">
    <property type="entry name" value="ACT"/>
    <property type="match status" value="2"/>
</dbReference>
<keyword evidence="3" id="KW-0677">Repeat</keyword>
<keyword evidence="1 7" id="KW-0808">Transferase</keyword>
<comment type="caution">
    <text evidence="10">The sequence shown here is derived from an EMBL/GenBank/DDBJ whole genome shotgun (WGS) entry which is preliminary data.</text>
</comment>
<dbReference type="Pfam" id="PF01842">
    <property type="entry name" value="ACT"/>
    <property type="match status" value="1"/>
</dbReference>